<feature type="domain" description="Myb/SANT-like" evidence="2">
    <location>
        <begin position="31"/>
        <end position="125"/>
    </location>
</feature>
<gene>
    <name evidence="4" type="primary">LOC120273167</name>
</gene>
<dbReference type="Pfam" id="PF12776">
    <property type="entry name" value="Myb_DNA-bind_3"/>
    <property type="match status" value="1"/>
</dbReference>
<dbReference type="GeneID" id="120273167"/>
<dbReference type="Proteomes" id="UP001515500">
    <property type="component" value="Chromosome 2"/>
</dbReference>
<dbReference type="InterPro" id="IPR024752">
    <property type="entry name" value="Myb/SANT-like_dom"/>
</dbReference>
<accession>A0AB40CAE1</accession>
<evidence type="ECO:0000313" key="3">
    <source>
        <dbReference type="Proteomes" id="UP001515500"/>
    </source>
</evidence>
<dbReference type="RefSeq" id="XP_039135747.1">
    <property type="nucleotide sequence ID" value="XM_039279813.1"/>
</dbReference>
<dbReference type="AlphaFoldDB" id="A0AB40CAE1"/>
<feature type="region of interest" description="Disordered" evidence="1">
    <location>
        <begin position="189"/>
        <end position="237"/>
    </location>
</feature>
<sequence>MASKLPPRRVGQGTTVANVDVIPSENNIKAKWDDTNTEMFLKICVEEVQIGNRPHSHFTKEGWKNILSKFATRTGLSYNHKQLKNRWDSLKKEFGIWAKLVEHQTGLGWDPIKRTVLASDDWWERKGQENPEYLKWRNEGPKFLDMMEICFKDIVATGYMALVPYAEPSSENEVSNERGSAQMNDVDVEVNNFDDNGDNGDTPQQDNDTPRGETSTTQARKRQKTIPRQKKKSANEKLQESFDRLLFGMDNMSRSSNARVENDDRCSITKCVDLLDIVPGIERGSPHYFLMVRLFAKKYHRETFVALVEKDPTLAMGWCHTFNMDDLTHL</sequence>
<name>A0AB40CAE1_DIOCR</name>
<feature type="compositionally biased region" description="Basic residues" evidence="1">
    <location>
        <begin position="219"/>
        <end position="232"/>
    </location>
</feature>
<evidence type="ECO:0000256" key="1">
    <source>
        <dbReference type="SAM" id="MobiDB-lite"/>
    </source>
</evidence>
<dbReference type="PANTHER" id="PTHR31704">
    <property type="entry name" value="MYB/SANT-LIKE DNA-BINDING DOMAIN PROTEIN-RELATED"/>
    <property type="match status" value="1"/>
</dbReference>
<dbReference type="PANTHER" id="PTHR31704:SF37">
    <property type="entry name" value="HEAT SHOCK PROTEIN"/>
    <property type="match status" value="1"/>
</dbReference>
<keyword evidence="3" id="KW-1185">Reference proteome</keyword>
<organism evidence="3 4">
    <name type="scientific">Dioscorea cayennensis subsp. rotundata</name>
    <name type="common">White Guinea yam</name>
    <name type="synonym">Dioscorea rotundata</name>
    <dbReference type="NCBI Taxonomy" id="55577"/>
    <lineage>
        <taxon>Eukaryota</taxon>
        <taxon>Viridiplantae</taxon>
        <taxon>Streptophyta</taxon>
        <taxon>Embryophyta</taxon>
        <taxon>Tracheophyta</taxon>
        <taxon>Spermatophyta</taxon>
        <taxon>Magnoliopsida</taxon>
        <taxon>Liliopsida</taxon>
        <taxon>Dioscoreales</taxon>
        <taxon>Dioscoreaceae</taxon>
        <taxon>Dioscorea</taxon>
    </lineage>
</organism>
<protein>
    <submittedName>
        <fullName evidence="4">L10-interacting MYB domain-containing protein-like</fullName>
    </submittedName>
</protein>
<feature type="compositionally biased region" description="Polar residues" evidence="1">
    <location>
        <begin position="202"/>
        <end position="218"/>
    </location>
</feature>
<proteinExistence type="predicted"/>
<evidence type="ECO:0000313" key="4">
    <source>
        <dbReference type="RefSeq" id="XP_039135747.1"/>
    </source>
</evidence>
<reference evidence="4" key="1">
    <citation type="submission" date="2025-08" db="UniProtKB">
        <authorList>
            <consortium name="RefSeq"/>
        </authorList>
    </citation>
    <scope>IDENTIFICATION</scope>
</reference>
<evidence type="ECO:0000259" key="2">
    <source>
        <dbReference type="Pfam" id="PF12776"/>
    </source>
</evidence>